<evidence type="ECO:0000256" key="3">
    <source>
        <dbReference type="ARBA" id="ARBA00022525"/>
    </source>
</evidence>
<keyword evidence="7" id="KW-0326">Glycosidase</keyword>
<accession>A0ABR3V7Y8</accession>
<evidence type="ECO:0000256" key="9">
    <source>
        <dbReference type="SAM" id="SignalP"/>
    </source>
</evidence>
<keyword evidence="6" id="KW-0119">Carbohydrate metabolism</keyword>
<comment type="caution">
    <text evidence="11">The sequence shown here is derived from an EMBL/GenBank/DDBJ whole genome shotgun (WGS) entry which is preliminary data.</text>
</comment>
<keyword evidence="4" id="KW-0378">Hydrolase</keyword>
<proteinExistence type="predicted"/>
<feature type="chain" id="PRO_5046932893" description="GH18 domain-containing protein" evidence="9">
    <location>
        <begin position="26"/>
        <end position="436"/>
    </location>
</feature>
<dbReference type="EMBL" id="JAZGSY010000273">
    <property type="protein sequence ID" value="KAL1837677.1"/>
    <property type="molecule type" value="Genomic_DNA"/>
</dbReference>
<keyword evidence="9" id="KW-0732">Signal</keyword>
<evidence type="ECO:0000313" key="12">
    <source>
        <dbReference type="Proteomes" id="UP001583172"/>
    </source>
</evidence>
<evidence type="ECO:0000256" key="8">
    <source>
        <dbReference type="ARBA" id="ARBA00023326"/>
    </source>
</evidence>
<dbReference type="Proteomes" id="UP001583172">
    <property type="component" value="Unassembled WGS sequence"/>
</dbReference>
<dbReference type="InterPro" id="IPR017853">
    <property type="entry name" value="GH"/>
</dbReference>
<sequence length="436" mass="47981">MKSARILLLAIAISSSSFIITSVSARSLHGPKPWSTTIPPTANPDPSSSEIPRLILYHQTTHTPSGRPISLLPLLHRRNHTIALTHLILAAWHIHPPPPGTHRYPCTIRLNDHPPDHPRYATLWEEVRLLQRAGVKVMAMVGGAARGSFSYDTLDAPPLPSSSPFSDREGTTGGRKGGYEEGWLFERAYAPLREAIIRFGLDGVDLDIEERMSQGGVTRLIGSLRRDFGPGWRSGKKGMKKGFVLSMAPVATALLPGEQGRHNLGGFDYSRLVKEVGSEAVDFYNAQFYNGFGSARTTRLFDRLVTTGGTVAALQRRHGQIGGIAGWEYFNGVPGGEDEPWRWAEAVSAVLRPGQSEPRLRISRVVVGRLREAWMVSAATAKGLVRAEGKGARGRWTVTLEHRDEDGDLREWLEPDVDYMALMNVDGEEDGVEYGL</sequence>
<evidence type="ECO:0000259" key="10">
    <source>
        <dbReference type="PROSITE" id="PS51910"/>
    </source>
</evidence>
<evidence type="ECO:0000256" key="6">
    <source>
        <dbReference type="ARBA" id="ARBA00023277"/>
    </source>
</evidence>
<name>A0ABR3V7Y8_HUMIN</name>
<reference evidence="11 12" key="1">
    <citation type="journal article" date="2024" name="Commun. Biol.">
        <title>Comparative genomic analysis of thermophilic fungi reveals convergent evolutionary adaptations and gene losses.</title>
        <authorList>
            <person name="Steindorff A.S."/>
            <person name="Aguilar-Pontes M.V."/>
            <person name="Robinson A.J."/>
            <person name="Andreopoulos B."/>
            <person name="LaButti K."/>
            <person name="Kuo A."/>
            <person name="Mondo S."/>
            <person name="Riley R."/>
            <person name="Otillar R."/>
            <person name="Haridas S."/>
            <person name="Lipzen A."/>
            <person name="Grimwood J."/>
            <person name="Schmutz J."/>
            <person name="Clum A."/>
            <person name="Reid I.D."/>
            <person name="Moisan M.C."/>
            <person name="Butler G."/>
            <person name="Nguyen T.T.M."/>
            <person name="Dewar K."/>
            <person name="Conant G."/>
            <person name="Drula E."/>
            <person name="Henrissat B."/>
            <person name="Hansel C."/>
            <person name="Singer S."/>
            <person name="Hutchinson M.I."/>
            <person name="de Vries R.P."/>
            <person name="Natvig D.O."/>
            <person name="Powell A.J."/>
            <person name="Tsang A."/>
            <person name="Grigoriev I.V."/>
        </authorList>
    </citation>
    <scope>NUCLEOTIDE SEQUENCE [LARGE SCALE GENOMIC DNA]</scope>
    <source>
        <strain evidence="11 12">CBS 620.91</strain>
    </source>
</reference>
<evidence type="ECO:0000256" key="4">
    <source>
        <dbReference type="ARBA" id="ARBA00022801"/>
    </source>
</evidence>
<gene>
    <name evidence="11" type="ORF">VTJ49DRAFT_3527</name>
</gene>
<dbReference type="PROSITE" id="PS01095">
    <property type="entry name" value="GH18_1"/>
    <property type="match status" value="1"/>
</dbReference>
<comment type="catalytic activity">
    <reaction evidence="1">
        <text>Random endo-hydrolysis of N-acetyl-beta-D-glucosaminide (1-&gt;4)-beta-linkages in chitin and chitodextrins.</text>
        <dbReference type="EC" id="3.2.1.14"/>
    </reaction>
</comment>
<evidence type="ECO:0000256" key="1">
    <source>
        <dbReference type="ARBA" id="ARBA00000822"/>
    </source>
</evidence>
<keyword evidence="8" id="KW-0624">Polysaccharide degradation</keyword>
<dbReference type="Gene3D" id="3.20.20.80">
    <property type="entry name" value="Glycosidases"/>
    <property type="match status" value="1"/>
</dbReference>
<organism evidence="11 12">
    <name type="scientific">Humicola insolens</name>
    <name type="common">Soft-rot fungus</name>
    <dbReference type="NCBI Taxonomy" id="85995"/>
    <lineage>
        <taxon>Eukaryota</taxon>
        <taxon>Fungi</taxon>
        <taxon>Dikarya</taxon>
        <taxon>Ascomycota</taxon>
        <taxon>Pezizomycotina</taxon>
        <taxon>Sordariomycetes</taxon>
        <taxon>Sordariomycetidae</taxon>
        <taxon>Sordariales</taxon>
        <taxon>Chaetomiaceae</taxon>
        <taxon>Mycothermus</taxon>
    </lineage>
</organism>
<feature type="signal peptide" evidence="9">
    <location>
        <begin position="1"/>
        <end position="25"/>
    </location>
</feature>
<protein>
    <recommendedName>
        <fullName evidence="10">GH18 domain-containing protein</fullName>
    </recommendedName>
</protein>
<dbReference type="InterPro" id="IPR001579">
    <property type="entry name" value="Glyco_hydro_18_chit_AS"/>
</dbReference>
<evidence type="ECO:0000313" key="11">
    <source>
        <dbReference type="EMBL" id="KAL1837677.1"/>
    </source>
</evidence>
<keyword evidence="3" id="KW-0964">Secreted</keyword>
<dbReference type="SUPFAM" id="SSF51445">
    <property type="entry name" value="(Trans)glycosidases"/>
    <property type="match status" value="1"/>
</dbReference>
<feature type="domain" description="GH18" evidence="10">
    <location>
        <begin position="52"/>
        <end position="436"/>
    </location>
</feature>
<keyword evidence="12" id="KW-1185">Reference proteome</keyword>
<evidence type="ECO:0000256" key="7">
    <source>
        <dbReference type="ARBA" id="ARBA00023295"/>
    </source>
</evidence>
<dbReference type="InterPro" id="IPR001223">
    <property type="entry name" value="Glyco_hydro18_cat"/>
</dbReference>
<comment type="subcellular location">
    <subcellularLocation>
        <location evidence="2">Secreted</location>
    </subcellularLocation>
</comment>
<dbReference type="PROSITE" id="PS51910">
    <property type="entry name" value="GH18_2"/>
    <property type="match status" value="1"/>
</dbReference>
<evidence type="ECO:0000256" key="2">
    <source>
        <dbReference type="ARBA" id="ARBA00004613"/>
    </source>
</evidence>
<keyword evidence="5" id="KW-0146">Chitin degradation</keyword>
<evidence type="ECO:0000256" key="5">
    <source>
        <dbReference type="ARBA" id="ARBA00023024"/>
    </source>
</evidence>